<accession>A0A835YY52</accession>
<evidence type="ECO:0000313" key="1">
    <source>
        <dbReference type="EMBL" id="KAG5182954.1"/>
    </source>
</evidence>
<dbReference type="EMBL" id="JAFCMP010000223">
    <property type="protein sequence ID" value="KAG5182954.1"/>
    <property type="molecule type" value="Genomic_DNA"/>
</dbReference>
<sequence>MALEAAVEGTPWASPAVRQIIRDAAMHTTAAVMKEGASGSWLGVIRGKAVPLCARDLLRRVKKSLEDKAIETAASLPLPAELSASIFVLASEVSSWAEAKRLAFEIISSAPRLQILDMLLRFCERAGAAVLKPPKRDIVNRRAASHVASVVGDRLTPPVGIRSVTVRIEISEDLVACVRLFARPAYEDFEQIILSSAPVRRALEAARASAPALCDMRGLPLSTIASYHPQLLVRWGQVALSVRTAHAAPDVPNLSVLATTSVSRGGQWRTIHKLVKGPGPCSDVQAMHSAVEASFAIAEGMAARTVHVRMGYERILCALNTEWPQQFLSLLRAPSGAE</sequence>
<evidence type="ECO:0000313" key="2">
    <source>
        <dbReference type="Proteomes" id="UP000664859"/>
    </source>
</evidence>
<reference evidence="1" key="1">
    <citation type="submission" date="2021-02" db="EMBL/GenBank/DDBJ databases">
        <title>First Annotated Genome of the Yellow-green Alga Tribonema minus.</title>
        <authorList>
            <person name="Mahan K.M."/>
        </authorList>
    </citation>
    <scope>NUCLEOTIDE SEQUENCE</scope>
    <source>
        <strain evidence="1">UTEX B ZZ1240</strain>
    </source>
</reference>
<dbReference type="AlphaFoldDB" id="A0A835YY52"/>
<keyword evidence="2" id="KW-1185">Reference proteome</keyword>
<comment type="caution">
    <text evidence="1">The sequence shown here is derived from an EMBL/GenBank/DDBJ whole genome shotgun (WGS) entry which is preliminary data.</text>
</comment>
<organism evidence="1 2">
    <name type="scientific">Tribonema minus</name>
    <dbReference type="NCBI Taxonomy" id="303371"/>
    <lineage>
        <taxon>Eukaryota</taxon>
        <taxon>Sar</taxon>
        <taxon>Stramenopiles</taxon>
        <taxon>Ochrophyta</taxon>
        <taxon>PX clade</taxon>
        <taxon>Xanthophyceae</taxon>
        <taxon>Tribonematales</taxon>
        <taxon>Tribonemataceae</taxon>
        <taxon>Tribonema</taxon>
    </lineage>
</organism>
<dbReference type="Proteomes" id="UP000664859">
    <property type="component" value="Unassembled WGS sequence"/>
</dbReference>
<proteinExistence type="predicted"/>
<protein>
    <submittedName>
        <fullName evidence="1">Uncharacterized protein</fullName>
    </submittedName>
</protein>
<gene>
    <name evidence="1" type="ORF">JKP88DRAFT_272914</name>
</gene>
<name>A0A835YY52_9STRA</name>